<keyword evidence="4" id="KW-1185">Reference proteome</keyword>
<dbReference type="Proteomes" id="UP000553459">
    <property type="component" value="Unassembled WGS sequence"/>
</dbReference>
<dbReference type="InterPro" id="IPR006827">
    <property type="entry name" value="Lant_deHydtase_N"/>
</dbReference>
<dbReference type="InterPro" id="IPR023809">
    <property type="entry name" value="Thiopep_bacteriocin_synth_dom"/>
</dbReference>
<name>A0A845PU80_9FLAO</name>
<accession>A0A845PU80</accession>
<organism evidence="3 4">
    <name type="scientific">Elizabethkingia argenteiflava</name>
    <dbReference type="NCBI Taxonomy" id="2681556"/>
    <lineage>
        <taxon>Bacteria</taxon>
        <taxon>Pseudomonadati</taxon>
        <taxon>Bacteroidota</taxon>
        <taxon>Flavobacteriia</taxon>
        <taxon>Flavobacteriales</taxon>
        <taxon>Weeksellaceae</taxon>
        <taxon>Elizabethkingia</taxon>
    </lineage>
</organism>
<evidence type="ECO:0000313" key="3">
    <source>
        <dbReference type="EMBL" id="NAW50037.1"/>
    </source>
</evidence>
<feature type="domain" description="Lantibiotic dehydratase N-terminal" evidence="1">
    <location>
        <begin position="44"/>
        <end position="689"/>
    </location>
</feature>
<reference evidence="3 4" key="1">
    <citation type="submission" date="2019-11" db="EMBL/GenBank/DDBJ databases">
        <title>Characterization of Elizabethkingia argenteiflava sp. nov., isolated from inner surface of Soybean Pods.</title>
        <authorList>
            <person name="Mo S."/>
        </authorList>
    </citation>
    <scope>NUCLEOTIDE SEQUENCE [LARGE SCALE GENOMIC DNA]</scope>
    <source>
        <strain evidence="3 4">YB22</strain>
    </source>
</reference>
<dbReference type="EMBL" id="JAAABJ010000146">
    <property type="protein sequence ID" value="NAW50037.1"/>
    <property type="molecule type" value="Genomic_DNA"/>
</dbReference>
<dbReference type="Pfam" id="PF04738">
    <property type="entry name" value="Lant_dehydr_N"/>
    <property type="match status" value="1"/>
</dbReference>
<dbReference type="NCBIfam" id="TIGR03891">
    <property type="entry name" value="thiopep_ocin"/>
    <property type="match status" value="1"/>
</dbReference>
<dbReference type="RefSeq" id="WP_166518418.1">
    <property type="nucleotide sequence ID" value="NZ_JAAABJ010000146.1"/>
</dbReference>
<feature type="domain" description="Thiopeptide-type bacteriocin biosynthesis" evidence="2">
    <location>
        <begin position="756"/>
        <end position="1013"/>
    </location>
</feature>
<comment type="caution">
    <text evidence="3">The sequence shown here is derived from an EMBL/GenBank/DDBJ whole genome shotgun (WGS) entry which is preliminary data.</text>
</comment>
<evidence type="ECO:0008006" key="5">
    <source>
        <dbReference type="Google" id="ProtNLM"/>
    </source>
</evidence>
<proteinExistence type="predicted"/>
<sequence length="1023" mass="121697">MSLKNIEALTYGFIRKPFYGYKEFLKIPSHYSDVKDFICDLWEDDYFKEAIFLASVELFKEWEREMMSQMLSSEKKEKLYFTIIKYYNRICTRSTPFGLFSSFSMFNFQAPYQIPQLNQSNQKRYITIGLPVLYEIVAYLCKPQFNFYHHFKMNASAYKVGHHFRFIETSYVKGVREYTLSSVERDELIDILAQEFGAPTTYSAILDFILENVEGVSHQDVKKYLDELIHSQFFKHDFDISLNSIPPLDQIINFLQKVCLHKPIDEELEACKNKLNELKKIIQTCDHFKGSNLLNYYKIQNILDSLAIQYQKSAAINVNVHESTDHSYVSQKDLKNIKTALEVVTKFSKPKNNSHLKAFENRYFLRYGDREMPLHLVLDNELGIGYLQSDKREYSFSSLLDNLSGFENDIVDKEITYDIEFTKFWSTAIKNAIKEDRNIDLQKENIPDFGYREMPRLYPETFAVMIEKVNNHILIESIGSRSALDMISRFSNETNAYKKEIQEIIDIETYDQEILHVELVHLPNQKAGNILLRNIPRNYELPYLTQPRADINVIDLHDIYIRLVKGKIVLRSKKYNKQLKIYHTSAHNYHLNSLPVYQFLCDLQNQNVIDSDLHIGELNLLCFDHIPRITYGQNLILKPAIWRLESEFFKEIEHSFEEVRTLLQQMKIPQYFYITSFDNKLLIDYNKEVLLEAFLNILKTEKQIVVRECIADPTEDVMNNEIIIPFKNENSKYFYKYNSPTPVYKVQEKFIPGDTWLYYKIYCGVKTANELLIYRVSDLVNEFLLEKLISQWFFIRYFDDEEHLRIRFKVNEIKDLGQVIDKIKNAFQAYVNDDRIWKLELSTYERELSRYAGDNLIEIENIFCTDSNLILYLLKNMTPEKLWLSSLWCIDQYLNIFEFDIADKQQIMLELTQGYQREFHAGTRVKKQIDKKYRDYFTSIDQYVNGDAISEISGELRVFFSLIRQRYQALYFSDKSLRKDVVMSILHMHINRLFNARQRMHELVLYSILEKYYRQIFHVNKIN</sequence>
<evidence type="ECO:0000313" key="4">
    <source>
        <dbReference type="Proteomes" id="UP000553459"/>
    </source>
</evidence>
<dbReference type="AlphaFoldDB" id="A0A845PU80"/>
<evidence type="ECO:0000259" key="2">
    <source>
        <dbReference type="Pfam" id="PF14028"/>
    </source>
</evidence>
<gene>
    <name evidence="3" type="ORF">GNY06_01050</name>
</gene>
<protein>
    <recommendedName>
        <fullName evidence="5">Lantibiotic dehydratase</fullName>
    </recommendedName>
</protein>
<evidence type="ECO:0000259" key="1">
    <source>
        <dbReference type="Pfam" id="PF04738"/>
    </source>
</evidence>
<dbReference type="Pfam" id="PF14028">
    <property type="entry name" value="Lant_dehydr_C"/>
    <property type="match status" value="1"/>
</dbReference>